<dbReference type="InterPro" id="IPR016439">
    <property type="entry name" value="Lag1/Lac1-like"/>
</dbReference>
<evidence type="ECO:0000256" key="1">
    <source>
        <dbReference type="ARBA" id="ARBA00004141"/>
    </source>
</evidence>
<evidence type="ECO:0000256" key="7">
    <source>
        <dbReference type="SAM" id="Phobius"/>
    </source>
</evidence>
<comment type="subcellular location">
    <subcellularLocation>
        <location evidence="1">Membrane</location>
        <topology evidence="1">Multi-pass membrane protein</topology>
    </subcellularLocation>
</comment>
<reference evidence="9 10" key="1">
    <citation type="submission" date="2016-08" db="EMBL/GenBank/DDBJ databases">
        <title>Genomes of anaerobic fungi encode conserved fungal cellulosomes for biomass hydrolysis.</title>
        <authorList>
            <consortium name="DOE Joint Genome Institute"/>
            <person name="Haitjema C.H."/>
            <person name="Gilmore S.P."/>
            <person name="Henske J.K."/>
            <person name="Solomon K.V."/>
            <person name="De Groot R."/>
            <person name="Kuo A."/>
            <person name="Mondo S.J."/>
            <person name="Salamov A.A."/>
            <person name="Labutti K."/>
            <person name="Zhao Z."/>
            <person name="Chiniquy J."/>
            <person name="Barry K."/>
            <person name="Brewer H.M."/>
            <person name="Purvine S.O."/>
            <person name="Wright A.T."/>
            <person name="Boxma B."/>
            <person name="Van Alen T."/>
            <person name="Hackstein J.H."/>
            <person name="Baker S.E."/>
            <person name="Grigoriev I.V."/>
            <person name="O'Malley M.A."/>
        </authorList>
    </citation>
    <scope>NUCLEOTIDE SEQUENCE [LARGE SCALE GENOMIC DNA]</scope>
    <source>
        <strain evidence="10">finn</strain>
    </source>
</reference>
<dbReference type="OrthoDB" id="537032at2759"/>
<dbReference type="PANTHER" id="PTHR12560">
    <property type="entry name" value="LONGEVITY ASSURANCE FACTOR 1 LAG1"/>
    <property type="match status" value="1"/>
</dbReference>
<evidence type="ECO:0000256" key="6">
    <source>
        <dbReference type="PROSITE-ProRule" id="PRU00205"/>
    </source>
</evidence>
<dbReference type="GO" id="GO:0046513">
    <property type="term" value="P:ceramide biosynthetic process"/>
    <property type="evidence" value="ECO:0007669"/>
    <property type="project" value="InterPro"/>
</dbReference>
<keyword evidence="3 6" id="KW-0812">Transmembrane</keyword>
<protein>
    <submittedName>
        <fullName evidence="9">LAG1-domain-containing protein</fullName>
    </submittedName>
</protein>
<dbReference type="Proteomes" id="UP000193719">
    <property type="component" value="Unassembled WGS sequence"/>
</dbReference>
<dbReference type="STRING" id="1754191.A0A1Y1VPU4"/>
<keyword evidence="4 7" id="KW-1133">Transmembrane helix</keyword>
<evidence type="ECO:0000256" key="4">
    <source>
        <dbReference type="ARBA" id="ARBA00022989"/>
    </source>
</evidence>
<feature type="domain" description="TLC" evidence="8">
    <location>
        <begin position="119"/>
        <end position="332"/>
    </location>
</feature>
<dbReference type="PANTHER" id="PTHR12560:SF0">
    <property type="entry name" value="LD18904P"/>
    <property type="match status" value="1"/>
</dbReference>
<feature type="transmembrane region" description="Helical" evidence="7">
    <location>
        <begin position="72"/>
        <end position="91"/>
    </location>
</feature>
<evidence type="ECO:0000256" key="3">
    <source>
        <dbReference type="ARBA" id="ARBA00022692"/>
    </source>
</evidence>
<feature type="transmembrane region" description="Helical" evidence="7">
    <location>
        <begin position="124"/>
        <end position="142"/>
    </location>
</feature>
<dbReference type="Pfam" id="PF03798">
    <property type="entry name" value="TRAM_LAG1_CLN8"/>
    <property type="match status" value="1"/>
</dbReference>
<sequence length="341" mass="40238">MSENKNNASLEEKLNIKRIMKTNSIRDAIFLSIAIFIILPGGFFFILISYNLYRERKNFIKQNPSFEYTPELKDFLLGIIFFFFLYIIRFLSIKHIFLKSAEKTIVQIPSKDLRKKKVEKAAIARFRCLWYIIITIVGYYCLKDEEWLPKSLGGTARSLKDLNLFWEDLPYQAQNKKVIYYYMIQFGSALCTFVLQFKESRSRNSYGEFLLHDMATLMLLVISFLNNYIRMGAVVLFLHDISDIFSYGCKIFVDTDQTVLTFINYVSLIITWVYTRLYIFPFQVILQCFTNNIWARPELVGYIIIAICLITLLILHVYWIILLINIGIKFVFNGEFDDIQD</sequence>
<dbReference type="PIRSF" id="PIRSF005225">
    <property type="entry name" value="LAG1_LAC1"/>
    <property type="match status" value="1"/>
</dbReference>
<dbReference type="GO" id="GO:0050291">
    <property type="term" value="F:sphingosine N-acyltransferase activity"/>
    <property type="evidence" value="ECO:0007669"/>
    <property type="project" value="InterPro"/>
</dbReference>
<feature type="transmembrane region" description="Helical" evidence="7">
    <location>
        <begin position="28"/>
        <end position="52"/>
    </location>
</feature>
<evidence type="ECO:0000259" key="8">
    <source>
        <dbReference type="PROSITE" id="PS50922"/>
    </source>
</evidence>
<dbReference type="GO" id="GO:0016020">
    <property type="term" value="C:membrane"/>
    <property type="evidence" value="ECO:0007669"/>
    <property type="project" value="UniProtKB-SubCell"/>
</dbReference>
<name>A0A1Y1VPU4_9FUNG</name>
<reference evidence="9 10" key="2">
    <citation type="submission" date="2016-08" db="EMBL/GenBank/DDBJ databases">
        <title>Pervasive Adenine N6-methylation of Active Genes in Fungi.</title>
        <authorList>
            <consortium name="DOE Joint Genome Institute"/>
            <person name="Mondo S.J."/>
            <person name="Dannebaum R.O."/>
            <person name="Kuo R.C."/>
            <person name="Labutti K."/>
            <person name="Haridas S."/>
            <person name="Kuo A."/>
            <person name="Salamov A."/>
            <person name="Ahrendt S.R."/>
            <person name="Lipzen A."/>
            <person name="Sullivan W."/>
            <person name="Andreopoulos W.B."/>
            <person name="Clum A."/>
            <person name="Lindquist E."/>
            <person name="Daum C."/>
            <person name="Ramamoorthy G.K."/>
            <person name="Gryganskyi A."/>
            <person name="Culley D."/>
            <person name="Magnuson J.K."/>
            <person name="James T.Y."/>
            <person name="O'Malley M.A."/>
            <person name="Stajich J.E."/>
            <person name="Spatafora J.W."/>
            <person name="Visel A."/>
            <person name="Grigoriev I.V."/>
        </authorList>
    </citation>
    <scope>NUCLEOTIDE SEQUENCE [LARGE SCALE GENOMIC DNA]</scope>
    <source>
        <strain evidence="10">finn</strain>
    </source>
</reference>
<dbReference type="PROSITE" id="PS50922">
    <property type="entry name" value="TLC"/>
    <property type="match status" value="1"/>
</dbReference>
<evidence type="ECO:0000313" key="10">
    <source>
        <dbReference type="Proteomes" id="UP000193719"/>
    </source>
</evidence>
<dbReference type="AlphaFoldDB" id="A0A1Y1VPU4"/>
<organism evidence="9 10">
    <name type="scientific">Piromyces finnis</name>
    <dbReference type="NCBI Taxonomy" id="1754191"/>
    <lineage>
        <taxon>Eukaryota</taxon>
        <taxon>Fungi</taxon>
        <taxon>Fungi incertae sedis</taxon>
        <taxon>Chytridiomycota</taxon>
        <taxon>Chytridiomycota incertae sedis</taxon>
        <taxon>Neocallimastigomycetes</taxon>
        <taxon>Neocallimastigales</taxon>
        <taxon>Neocallimastigaceae</taxon>
        <taxon>Piromyces</taxon>
    </lineage>
</organism>
<dbReference type="SMART" id="SM00724">
    <property type="entry name" value="TLC"/>
    <property type="match status" value="1"/>
</dbReference>
<gene>
    <name evidence="9" type="ORF">BCR36DRAFT_341828</name>
</gene>
<dbReference type="InterPro" id="IPR006634">
    <property type="entry name" value="TLC-dom"/>
</dbReference>
<comment type="similarity">
    <text evidence="2">Belongs to the sphingosine N-acyltransferase family.</text>
</comment>
<evidence type="ECO:0000313" key="9">
    <source>
        <dbReference type="EMBL" id="ORX61270.1"/>
    </source>
</evidence>
<keyword evidence="10" id="KW-1185">Reference proteome</keyword>
<evidence type="ECO:0000256" key="5">
    <source>
        <dbReference type="ARBA" id="ARBA00023136"/>
    </source>
</evidence>
<feature type="transmembrane region" description="Helical" evidence="7">
    <location>
        <begin position="299"/>
        <end position="328"/>
    </location>
</feature>
<feature type="transmembrane region" description="Helical" evidence="7">
    <location>
        <begin position="209"/>
        <end position="229"/>
    </location>
</feature>
<feature type="transmembrane region" description="Helical" evidence="7">
    <location>
        <begin position="262"/>
        <end position="279"/>
    </location>
</feature>
<evidence type="ECO:0000256" key="2">
    <source>
        <dbReference type="ARBA" id="ARBA00009808"/>
    </source>
</evidence>
<proteinExistence type="inferred from homology"/>
<accession>A0A1Y1VPU4</accession>
<comment type="caution">
    <text evidence="9">The sequence shown here is derived from an EMBL/GenBank/DDBJ whole genome shotgun (WGS) entry which is preliminary data.</text>
</comment>
<feature type="transmembrane region" description="Helical" evidence="7">
    <location>
        <begin position="179"/>
        <end position="197"/>
    </location>
</feature>
<dbReference type="GO" id="GO:0005783">
    <property type="term" value="C:endoplasmic reticulum"/>
    <property type="evidence" value="ECO:0007669"/>
    <property type="project" value="TreeGrafter"/>
</dbReference>
<feature type="non-terminal residue" evidence="9">
    <location>
        <position position="341"/>
    </location>
</feature>
<keyword evidence="5 6" id="KW-0472">Membrane</keyword>
<dbReference type="EMBL" id="MCFH01000001">
    <property type="protein sequence ID" value="ORX61270.1"/>
    <property type="molecule type" value="Genomic_DNA"/>
</dbReference>